<keyword evidence="5 6" id="KW-0238">DNA-binding</keyword>
<keyword evidence="4 6" id="KW-0175">Coiled coil</keyword>
<feature type="region of interest" description="Disordered" evidence="7">
    <location>
        <begin position="657"/>
        <end position="684"/>
    </location>
</feature>
<dbReference type="InterPro" id="IPR027417">
    <property type="entry name" value="P-loop_NTPase"/>
</dbReference>
<comment type="subunit">
    <text evidence="6">Homodimer.</text>
</comment>
<comment type="function">
    <text evidence="6">Required for chromosome condensation and partitioning.</text>
</comment>
<dbReference type="Gene3D" id="3.30.70.1620">
    <property type="match status" value="1"/>
</dbReference>
<comment type="similarity">
    <text evidence="6">Belongs to the SMC family.</text>
</comment>
<feature type="compositionally biased region" description="Basic and acidic residues" evidence="7">
    <location>
        <begin position="457"/>
        <end position="468"/>
    </location>
</feature>
<feature type="coiled-coil region" evidence="6">
    <location>
        <begin position="910"/>
        <end position="944"/>
    </location>
</feature>
<evidence type="ECO:0000256" key="2">
    <source>
        <dbReference type="ARBA" id="ARBA00022741"/>
    </source>
</evidence>
<dbReference type="Proteomes" id="UP001559623">
    <property type="component" value="Unassembled WGS sequence"/>
</dbReference>
<keyword evidence="1 6" id="KW-0963">Cytoplasm</keyword>
<reference evidence="9 10" key="1">
    <citation type="submission" date="2023-04" db="EMBL/GenBank/DDBJ databases">
        <title>Genome Sequence of Selenomonas sputigena ATCC 33150.</title>
        <authorList>
            <person name="Miller D.P."/>
            <person name="Anvari S."/>
            <person name="Polson S.W."/>
            <person name="Macdonald M."/>
            <person name="Mcdowell J.V."/>
        </authorList>
    </citation>
    <scope>NUCLEOTIDE SEQUENCE [LARGE SCALE GENOMIC DNA]</scope>
    <source>
        <strain evidence="9 10">ATCC 33150</strain>
    </source>
</reference>
<evidence type="ECO:0000256" key="6">
    <source>
        <dbReference type="HAMAP-Rule" id="MF_01894"/>
    </source>
</evidence>
<dbReference type="HAMAP" id="MF_01894">
    <property type="entry name" value="Smc_prok"/>
    <property type="match status" value="1"/>
</dbReference>
<feature type="domain" description="SMC hinge" evidence="8">
    <location>
        <begin position="521"/>
        <end position="637"/>
    </location>
</feature>
<dbReference type="SUPFAM" id="SSF75553">
    <property type="entry name" value="Smc hinge domain"/>
    <property type="match status" value="1"/>
</dbReference>
<evidence type="ECO:0000313" key="9">
    <source>
        <dbReference type="EMBL" id="MEX5284114.1"/>
    </source>
</evidence>
<dbReference type="Pfam" id="PF02463">
    <property type="entry name" value="SMC_N"/>
    <property type="match status" value="1"/>
</dbReference>
<dbReference type="PANTHER" id="PTHR43977">
    <property type="entry name" value="STRUCTURAL MAINTENANCE OF CHROMOSOMES PROTEIN 3"/>
    <property type="match status" value="1"/>
</dbReference>
<dbReference type="SMART" id="SM00968">
    <property type="entry name" value="SMC_hinge"/>
    <property type="match status" value="1"/>
</dbReference>
<protein>
    <recommendedName>
        <fullName evidence="6">Chromosome partition protein Smc</fullName>
    </recommendedName>
</protein>
<dbReference type="InterPro" id="IPR024704">
    <property type="entry name" value="SMC"/>
</dbReference>
<evidence type="ECO:0000256" key="4">
    <source>
        <dbReference type="ARBA" id="ARBA00023054"/>
    </source>
</evidence>
<dbReference type="RefSeq" id="WP_368845847.1">
    <property type="nucleotide sequence ID" value="NZ_CP194411.1"/>
</dbReference>
<organism evidence="9 10">
    <name type="scientific">Selenomonas sputigena</name>
    <dbReference type="NCBI Taxonomy" id="69823"/>
    <lineage>
        <taxon>Bacteria</taxon>
        <taxon>Bacillati</taxon>
        <taxon>Bacillota</taxon>
        <taxon>Negativicutes</taxon>
        <taxon>Selenomonadales</taxon>
        <taxon>Selenomonadaceae</taxon>
        <taxon>Selenomonas</taxon>
    </lineage>
</organism>
<dbReference type="PIRSF" id="PIRSF005719">
    <property type="entry name" value="SMC"/>
    <property type="match status" value="1"/>
</dbReference>
<evidence type="ECO:0000256" key="3">
    <source>
        <dbReference type="ARBA" id="ARBA00022840"/>
    </source>
</evidence>
<dbReference type="Pfam" id="PF06470">
    <property type="entry name" value="SMC_hinge"/>
    <property type="match status" value="1"/>
</dbReference>
<accession>A0ABV3X1P2</accession>
<dbReference type="EMBL" id="JARVLH010000001">
    <property type="protein sequence ID" value="MEX5284114.1"/>
    <property type="molecule type" value="Genomic_DNA"/>
</dbReference>
<dbReference type="InterPro" id="IPR010935">
    <property type="entry name" value="SMC_hinge"/>
</dbReference>
<comment type="caution">
    <text evidence="9">The sequence shown here is derived from an EMBL/GenBank/DDBJ whole genome shotgun (WGS) entry which is preliminary data.</text>
</comment>
<dbReference type="InterPro" id="IPR011890">
    <property type="entry name" value="SMC_prok"/>
</dbReference>
<evidence type="ECO:0000259" key="8">
    <source>
        <dbReference type="SMART" id="SM00968"/>
    </source>
</evidence>
<evidence type="ECO:0000313" key="10">
    <source>
        <dbReference type="Proteomes" id="UP001559623"/>
    </source>
</evidence>
<keyword evidence="3 6" id="KW-0067">ATP-binding</keyword>
<feature type="binding site" evidence="6">
    <location>
        <begin position="32"/>
        <end position="39"/>
    </location>
    <ligand>
        <name>ATP</name>
        <dbReference type="ChEBI" id="CHEBI:30616"/>
    </ligand>
</feature>
<dbReference type="Gene3D" id="1.20.1060.20">
    <property type="match status" value="1"/>
</dbReference>
<evidence type="ECO:0000256" key="5">
    <source>
        <dbReference type="ARBA" id="ARBA00023125"/>
    </source>
</evidence>
<gene>
    <name evidence="6 9" type="primary">smc</name>
    <name evidence="9" type="ORF">QCO44_00425</name>
</gene>
<feature type="coiled-coil region" evidence="6">
    <location>
        <begin position="247"/>
        <end position="393"/>
    </location>
</feature>
<evidence type="ECO:0000256" key="7">
    <source>
        <dbReference type="SAM" id="MobiDB-lite"/>
    </source>
</evidence>
<comment type="subcellular location">
    <subcellularLocation>
        <location evidence="6">Cytoplasm</location>
    </subcellularLocation>
</comment>
<dbReference type="NCBIfam" id="TIGR02168">
    <property type="entry name" value="SMC_prok_B"/>
    <property type="match status" value="1"/>
</dbReference>
<dbReference type="InterPro" id="IPR036277">
    <property type="entry name" value="SMC_hinge_sf"/>
</dbReference>
<evidence type="ECO:0000256" key="1">
    <source>
        <dbReference type="ARBA" id="ARBA00022490"/>
    </source>
</evidence>
<sequence>MQLKRLEACGFKSFADKIEIEFHPGITAIVGPNGSGKSNVTDAIRWVLGEQNVRALRGAKAEDIIFTGSATRRALGVAEASLFFENEGDMPVDYREVVVTRRLFRSGESEFFINKSRCRLKDISNLFADTGLGRDGMSVIGQNRIDEILNSKPEERRLYFEETAGITKYRNRKRESMRKLEDMQGNLVRISDIMKEIETQLTPLAESASRTRRYDELQAVYKRCALTELFQREAQLKKEQEEGATRIEAARAEEIAAEARVQMAEAKKEEIGKDILLLEEKLQAQGEKNNGMRTKIEQAHSEIAILEERARQHDSVKERLEKQRADFEKAADEAAGEAARLLAAEKELAEKFRAMGEGIEKDRAKLKELGEKLRRAKEMHREITERKAAAQKDLLARENDLLLLEHEMETYSASGAERGEELEKAAASLAALKAEAEALAEKRRVTEEEQQSLEEECAARRQEKDGNAKELRELRAAENRAREEMRADENKLKFLRNMQASYEGFGRAPKAVLQAKEPWRRGVAGAVAELVSVPGEYVRAVEVALGSGLQNIVTEDTDTAKAAIAFLKRQKLGRVTFLPLSTIVPRRPGDVKAKEEKGAVGFANELVGADGKFRKAVDFLLARTLVVDTIDNALAIEKKMGWRLRIVTLEGELLNPGGSLSGGGAQGQETSFLNRSGEIERLENRTREGAERIAVLAEKRAAVEKAAAVAEESLTKLLHDLQEKEILAAELRAKDERMGAQMKEKEEAREGLAKLAEEARQTFAEAQAKKNEAVRRAAAARRAYEAVEKQAADSEDTLDDFEQDADDLSKYINETELRRTVIEQEKIRALEQALLKKKEEERARVQADASLAEKAALDEQMEKGGEERRELASEAAAWQEKHDEGKAVYDKLYQEKLERHAASQETDKAAREAAHDLSTLKNKLHQMELAAAEVGVKLEQAQNDLLEQYGHTAETAAAEALDLSSAELKKKMQEISRSLEELGPVNPNAVREHEELMERHAFMGKQAGDLEAARENLMTMIHEMDVTMTRQFKEAFEEIRGYFADIFVRLFGGGKAELFLTDEKDVLHAGVEIEVQLPAKKRQNLSVLSGGERALTVIALLFSFLRYRPAPFSVLDEIDAPLDEANVSRFGKFLGEFSQNTQFIVVTHRKGTMEAADFMYGITIEDAGVSRVLSVRLDAAM</sequence>
<feature type="coiled-coil region" evidence="6">
    <location>
        <begin position="166"/>
        <end position="200"/>
    </location>
</feature>
<dbReference type="InterPro" id="IPR003395">
    <property type="entry name" value="RecF/RecN/SMC_N"/>
</dbReference>
<keyword evidence="10" id="KW-1185">Reference proteome</keyword>
<proteinExistence type="inferred from homology"/>
<feature type="region of interest" description="Disordered" evidence="7">
    <location>
        <begin position="447"/>
        <end position="468"/>
    </location>
</feature>
<dbReference type="SUPFAM" id="SSF52540">
    <property type="entry name" value="P-loop containing nucleoside triphosphate hydrolases"/>
    <property type="match status" value="1"/>
</dbReference>
<comment type="domain">
    <text evidence="6">Contains large globular domains required for ATP hydrolysis at each terminus and a third globular domain forming a flexible hinge near the middle of the molecule. These domains are separated by coiled-coil structures.</text>
</comment>
<keyword evidence="2 6" id="KW-0547">Nucleotide-binding</keyword>
<name>A0ABV3X1P2_9FIRM</name>
<dbReference type="Gene3D" id="3.40.50.300">
    <property type="entry name" value="P-loop containing nucleotide triphosphate hydrolases"/>
    <property type="match status" value="2"/>
</dbReference>